<accession>A0A5N7MBU6</accession>
<dbReference type="AlphaFoldDB" id="A0A5N7MBU6"/>
<name>A0A5N7MBU6_9HYPH</name>
<reference evidence="1 2" key="1">
    <citation type="journal article" date="2019" name="Syst. Appl. Microbiol.">
        <title>Microvirga tunisiensis sp. nov., a root nodule symbiotic bacterium isolated from Lupinus micranthus and L. luteus grown in Northern Tunisia.</title>
        <authorList>
            <person name="Msaddak A."/>
            <person name="Rejili M."/>
            <person name="Duran D."/>
            <person name="Mars M."/>
            <person name="Palacios J.M."/>
            <person name="Ruiz-Argueso T."/>
            <person name="Rey L."/>
            <person name="Imperial J."/>
        </authorList>
    </citation>
    <scope>NUCLEOTIDE SEQUENCE [LARGE SCALE GENOMIC DNA]</scope>
    <source>
        <strain evidence="1 2">Lmie10</strain>
    </source>
</reference>
<proteinExistence type="predicted"/>
<sequence length="109" mass="12126">MKEMSRQVARKRAYSKIYPVTMTISGMKVTLDQKKRPRCDFWGTAPNGRRFPCAAIGPNYQRLRDNLITGATLDVVGVYETARPEAGKAPVFHLISINPKKGIKSAQGC</sequence>
<organism evidence="1 2">
    <name type="scientific">Microvirga tunisiensis</name>
    <dbReference type="NCBI Taxonomy" id="2108360"/>
    <lineage>
        <taxon>Bacteria</taxon>
        <taxon>Pseudomonadati</taxon>
        <taxon>Pseudomonadota</taxon>
        <taxon>Alphaproteobacteria</taxon>
        <taxon>Hyphomicrobiales</taxon>
        <taxon>Methylobacteriaceae</taxon>
        <taxon>Microvirga</taxon>
    </lineage>
</organism>
<gene>
    <name evidence="1" type="ORF">FS320_02440</name>
</gene>
<dbReference type="Proteomes" id="UP000403266">
    <property type="component" value="Unassembled WGS sequence"/>
</dbReference>
<keyword evidence="2" id="KW-1185">Reference proteome</keyword>
<protein>
    <submittedName>
        <fullName evidence="1">Uncharacterized protein</fullName>
    </submittedName>
</protein>
<evidence type="ECO:0000313" key="2">
    <source>
        <dbReference type="Proteomes" id="UP000403266"/>
    </source>
</evidence>
<comment type="caution">
    <text evidence="1">The sequence shown here is derived from an EMBL/GenBank/DDBJ whole genome shotgun (WGS) entry which is preliminary data.</text>
</comment>
<evidence type="ECO:0000313" key="1">
    <source>
        <dbReference type="EMBL" id="MPR24110.1"/>
    </source>
</evidence>
<dbReference type="EMBL" id="VOSK01000003">
    <property type="protein sequence ID" value="MPR24110.1"/>
    <property type="molecule type" value="Genomic_DNA"/>
</dbReference>
<dbReference type="RefSeq" id="WP_152709019.1">
    <property type="nucleotide sequence ID" value="NZ_VOSJ01000007.1"/>
</dbReference>